<proteinExistence type="predicted"/>
<dbReference type="EMBL" id="JAGETR010000076">
    <property type="protein sequence ID" value="MBO2006946.1"/>
    <property type="molecule type" value="Genomic_DNA"/>
</dbReference>
<organism evidence="1">
    <name type="scientific">Serratia marcescens</name>
    <dbReference type="NCBI Taxonomy" id="615"/>
    <lineage>
        <taxon>Bacteria</taxon>
        <taxon>Pseudomonadati</taxon>
        <taxon>Pseudomonadota</taxon>
        <taxon>Gammaproteobacteria</taxon>
        <taxon>Enterobacterales</taxon>
        <taxon>Yersiniaceae</taxon>
        <taxon>Serratia</taxon>
    </lineage>
</organism>
<dbReference type="PANTHER" id="PTHR41533:SF1">
    <property type="entry name" value="L,D-TRANSPEPTIDASE YCBB-RELATED"/>
    <property type="match status" value="1"/>
</dbReference>
<dbReference type="PANTHER" id="PTHR41533">
    <property type="entry name" value="L,D-TRANSPEPTIDASE HI_1667-RELATED"/>
    <property type="match status" value="1"/>
</dbReference>
<sequence length="46" mass="5154">MIGVRTREWLNVSPKTRAALLALNIQRLRILPGHVGTGIMVNIPNY</sequence>
<dbReference type="InterPro" id="IPR052905">
    <property type="entry name" value="LD-transpeptidase_YkuD-like"/>
</dbReference>
<accession>A0A939NM67</accession>
<dbReference type="AlphaFoldDB" id="A0A939NM67"/>
<name>A0A939NM67_SERMA</name>
<comment type="caution">
    <text evidence="1">The sequence shown here is derived from an EMBL/GenBank/DDBJ whole genome shotgun (WGS) entry which is preliminary data.</text>
</comment>
<protein>
    <submittedName>
        <fullName evidence="1">Uncharacterized protein</fullName>
    </submittedName>
</protein>
<evidence type="ECO:0000313" key="1">
    <source>
        <dbReference type="EMBL" id="MBO2006946.1"/>
    </source>
</evidence>
<gene>
    <name evidence="1" type="ORF">J4732_12720</name>
</gene>
<reference evidence="1" key="1">
    <citation type="submission" date="2021-03" db="EMBL/GenBank/DDBJ databases">
        <title>Molecular epidemiology and mechanisms of colistin and carbapenem resistance in Enterobacteriaceae from clinical isolates, the environment and porcine samples in Pretoria, South Africa.</title>
        <authorList>
            <person name="Bogoshi D."/>
            <person name="Mbelle N.M."/>
            <person name="Naidoo V."/>
            <person name="Osei Sekyere J."/>
        </authorList>
    </citation>
    <scope>NUCLEOTIDE SEQUENCE</scope>
    <source>
        <strain evidence="1">C080</strain>
    </source>
</reference>